<feature type="compositionally biased region" description="Basic and acidic residues" evidence="1">
    <location>
        <begin position="112"/>
        <end position="128"/>
    </location>
</feature>
<dbReference type="AlphaFoldDB" id="A0A948TED9"/>
<feature type="compositionally biased region" description="Acidic residues" evidence="1">
    <location>
        <begin position="129"/>
        <end position="138"/>
    </location>
</feature>
<reference evidence="2" key="1">
    <citation type="journal article" date="2021" name="PeerJ">
        <title>Extensive microbial diversity within the chicken gut microbiome revealed by metagenomics and culture.</title>
        <authorList>
            <person name="Gilroy R."/>
            <person name="Ravi A."/>
            <person name="Getino M."/>
            <person name="Pursley I."/>
            <person name="Horton D.L."/>
            <person name="Alikhan N.F."/>
            <person name="Baker D."/>
            <person name="Gharbi K."/>
            <person name="Hall N."/>
            <person name="Watson M."/>
            <person name="Adriaenssens E.M."/>
            <person name="Foster-Nyarko E."/>
            <person name="Jarju S."/>
            <person name="Secka A."/>
            <person name="Antonio M."/>
            <person name="Oren A."/>
            <person name="Chaudhuri R.R."/>
            <person name="La Ragione R."/>
            <person name="Hildebrand F."/>
            <person name="Pallen M.J."/>
        </authorList>
    </citation>
    <scope>NUCLEOTIDE SEQUENCE</scope>
    <source>
        <strain evidence="2">378</strain>
    </source>
</reference>
<reference evidence="2" key="2">
    <citation type="submission" date="2021-04" db="EMBL/GenBank/DDBJ databases">
        <authorList>
            <person name="Gilroy R."/>
        </authorList>
    </citation>
    <scope>NUCLEOTIDE SEQUENCE</scope>
    <source>
        <strain evidence="2">378</strain>
    </source>
</reference>
<evidence type="ECO:0000313" key="2">
    <source>
        <dbReference type="EMBL" id="MBU3843540.1"/>
    </source>
</evidence>
<feature type="region of interest" description="Disordered" evidence="1">
    <location>
        <begin position="66"/>
        <end position="175"/>
    </location>
</feature>
<organism evidence="2 3">
    <name type="scientific">Candidatus Anaerobiospirillum pullicola</name>
    <dbReference type="NCBI Taxonomy" id="2838451"/>
    <lineage>
        <taxon>Bacteria</taxon>
        <taxon>Pseudomonadati</taxon>
        <taxon>Pseudomonadota</taxon>
        <taxon>Gammaproteobacteria</taxon>
        <taxon>Aeromonadales</taxon>
        <taxon>Succinivibrionaceae</taxon>
        <taxon>Anaerobiospirillum</taxon>
    </lineage>
</organism>
<evidence type="ECO:0000313" key="3">
    <source>
        <dbReference type="Proteomes" id="UP000733611"/>
    </source>
</evidence>
<protein>
    <submittedName>
        <fullName evidence="2">Uncharacterized protein</fullName>
    </submittedName>
</protein>
<sequence length="175" mass="19296">MLPLLSRFGVFSRINTRKCGVSLVLPLVFVSGTSCLHAAAAQTWGGAGGDYPWSSDLWSKQQGQDDITIPWDDNWGEDDLTIPWQGEEHDYGDGFDGQQWPWSQLEPYGEDGSGRDSDGYDDNDRYGDGDGDGDDDGSADSGHERADGYGQHHDGGHDAEEWVQYKRTMPRSGSF</sequence>
<feature type="compositionally biased region" description="Basic and acidic residues" evidence="1">
    <location>
        <begin position="141"/>
        <end position="164"/>
    </location>
</feature>
<name>A0A948TED9_9GAMM</name>
<gene>
    <name evidence="2" type="ORF">H9847_01510</name>
</gene>
<dbReference type="Proteomes" id="UP000733611">
    <property type="component" value="Unassembled WGS sequence"/>
</dbReference>
<dbReference type="PROSITE" id="PS51257">
    <property type="entry name" value="PROKAR_LIPOPROTEIN"/>
    <property type="match status" value="1"/>
</dbReference>
<accession>A0A948TED9</accession>
<comment type="caution">
    <text evidence="2">The sequence shown here is derived from an EMBL/GenBank/DDBJ whole genome shotgun (WGS) entry which is preliminary data.</text>
</comment>
<evidence type="ECO:0000256" key="1">
    <source>
        <dbReference type="SAM" id="MobiDB-lite"/>
    </source>
</evidence>
<dbReference type="EMBL" id="JAHLFE010000027">
    <property type="protein sequence ID" value="MBU3843540.1"/>
    <property type="molecule type" value="Genomic_DNA"/>
</dbReference>
<proteinExistence type="predicted"/>